<reference evidence="1 2" key="1">
    <citation type="submission" date="2015-09" db="EMBL/GenBank/DDBJ databases">
        <authorList>
            <consortium name="Pathogen Informatics"/>
        </authorList>
    </citation>
    <scope>NUCLEOTIDE SEQUENCE [LARGE SCALE GENOMIC DNA]</scope>
    <source>
        <strain evidence="1 2">2789STDY5608823</strain>
    </source>
</reference>
<evidence type="ECO:0000313" key="1">
    <source>
        <dbReference type="EMBL" id="CUO57883.1"/>
    </source>
</evidence>
<dbReference type="AlphaFoldDB" id="A0A174G633"/>
<sequence>MGRCEPRANENDPGLITLPEGIDELSDAVEQEFDVTTKQVCRALQCTRPFVLAHCRHIRHIFVSGDWSDKVGLGPGGGFIWSRNELRDMAVSGTVERRTRVVGAADILAGNREALGWFDAAKAEAGKIAMDPSRPRADEVHFREMSREVFERVYLPDEWKPAYNAARRNRSELHWVDLGEHPRSFDELGTV</sequence>
<gene>
    <name evidence="1" type="ORF">ERS852381_01878</name>
</gene>
<protein>
    <submittedName>
        <fullName evidence="1">Uncharacterized protein</fullName>
    </submittedName>
</protein>
<dbReference type="RefSeq" id="WP_055287578.1">
    <property type="nucleotide sequence ID" value="NZ_CYYP01000023.1"/>
</dbReference>
<accession>A0A174G633</accession>
<organism evidence="1 2">
    <name type="scientific">Collinsella aerofaciens</name>
    <dbReference type="NCBI Taxonomy" id="74426"/>
    <lineage>
        <taxon>Bacteria</taxon>
        <taxon>Bacillati</taxon>
        <taxon>Actinomycetota</taxon>
        <taxon>Coriobacteriia</taxon>
        <taxon>Coriobacteriales</taxon>
        <taxon>Coriobacteriaceae</taxon>
        <taxon>Collinsella</taxon>
    </lineage>
</organism>
<name>A0A174G633_9ACTN</name>
<dbReference type="EMBL" id="CYYP01000023">
    <property type="protein sequence ID" value="CUO57883.1"/>
    <property type="molecule type" value="Genomic_DNA"/>
</dbReference>
<evidence type="ECO:0000313" key="2">
    <source>
        <dbReference type="Proteomes" id="UP000095468"/>
    </source>
</evidence>
<dbReference type="Proteomes" id="UP000095468">
    <property type="component" value="Unassembled WGS sequence"/>
</dbReference>
<proteinExistence type="predicted"/>